<evidence type="ECO:0000313" key="2">
    <source>
        <dbReference type="EMBL" id="CDX15932.1"/>
    </source>
</evidence>
<reference evidence="5" key="4">
    <citation type="submission" date="2014-08" db="EMBL/GenBank/DDBJ databases">
        <authorList>
            <person name="Edwards T."/>
        </authorList>
    </citation>
    <scope>NUCLEOTIDE SEQUENCE [LARGE SCALE GENOMIC DNA]</scope>
</reference>
<evidence type="ECO:0000259" key="1">
    <source>
        <dbReference type="Pfam" id="PF01261"/>
    </source>
</evidence>
<reference evidence="3" key="1">
    <citation type="submission" date="2014-08" db="EMBL/GenBank/DDBJ databases">
        <title>DNA barcoding of Bradysia (Diptera: Sciaridae) for detection of the immature stages on agricultural crops.</title>
        <authorList>
            <person name="Shin S."/>
            <person name="Jung S."/>
            <person name="Heller K."/>
            <person name="Menzel F."/>
            <person name="Hong T.-K."/>
            <person name="Lee H."/>
            <person name="Lee S."/>
        </authorList>
    </citation>
    <scope>NUCLEOTIDE SEQUENCE</scope>
</reference>
<evidence type="ECO:0000313" key="3">
    <source>
        <dbReference type="EMBL" id="CDX50435.1"/>
    </source>
</evidence>
<accession>A0A090DIV9</accession>
<sequence>MMQAGIFTGYFPYGLEETAKKIRGLGFNTVQLDLHFKDIDLSAGQITKDKAKKVRDTFRDHNLPVCCVSGYTNIIHPDKAEREKRVGYLKEIIRNARHFGSPYVISETGTYNTESDWVHHPKNKTEEGFEECRKVIADLAQTAYDHGAVFLLETYVNNVVGSVEETVKMFAQVDHPGLGLLMDPTNYFETHNIDRMDQILNQVFDTLTDKIKIAHAKDVKRSGDDKSEKHADIGDADAMESHTFRGVGEIELPAPGLGSLNYDLYLQRLAEKHPNIPMIIEHLSEDDVPRAKKFLDGKLRANGL</sequence>
<reference evidence="2" key="2">
    <citation type="submission" date="2014-08" db="EMBL/GenBank/DDBJ databases">
        <authorList>
            <person name="Moulin Lionel"/>
        </authorList>
    </citation>
    <scope>NUCLEOTIDE SEQUENCE [LARGE SCALE GENOMIC DNA]</scope>
</reference>
<dbReference type="AlphaFoldDB" id="A0A090DIV9"/>
<dbReference type="Proteomes" id="UP000182888">
    <property type="component" value="Unassembled WGS sequence"/>
</dbReference>
<dbReference type="EMBL" id="CCND01000003">
    <property type="protein sequence ID" value="CDX50435.1"/>
    <property type="molecule type" value="Genomic_DNA"/>
</dbReference>
<name>A0A090DIV9_MESPL</name>
<keyword evidence="2" id="KW-0413">Isomerase</keyword>
<dbReference type="InterPro" id="IPR050312">
    <property type="entry name" value="IolE/XylAMocC-like"/>
</dbReference>
<dbReference type="Pfam" id="PF01261">
    <property type="entry name" value="AP_endonuc_2"/>
    <property type="match status" value="1"/>
</dbReference>
<gene>
    <name evidence="3" type="ORF">MPL1032_110118</name>
    <name evidence="2" type="ORF">MPL3356_20108</name>
</gene>
<reference evidence="4" key="3">
    <citation type="submission" date="2014-08" db="EMBL/GenBank/DDBJ databases">
        <authorList>
            <person name="Moulin L."/>
        </authorList>
    </citation>
    <scope>NUCLEOTIDE SEQUENCE [LARGE SCALE GENOMIC DNA]</scope>
</reference>
<dbReference type="SUPFAM" id="SSF51658">
    <property type="entry name" value="Xylose isomerase-like"/>
    <property type="match status" value="1"/>
</dbReference>
<dbReference type="EMBL" id="CCMZ01000012">
    <property type="protein sequence ID" value="CDX15932.1"/>
    <property type="molecule type" value="Genomic_DNA"/>
</dbReference>
<feature type="domain" description="Xylose isomerase-like TIM barrel" evidence="1">
    <location>
        <begin position="21"/>
        <end position="283"/>
    </location>
</feature>
<dbReference type="Gene3D" id="3.20.20.150">
    <property type="entry name" value="Divalent-metal-dependent TIM barrel enzymes"/>
    <property type="match status" value="1"/>
</dbReference>
<dbReference type="InterPro" id="IPR036237">
    <property type="entry name" value="Xyl_isomerase-like_sf"/>
</dbReference>
<dbReference type="PANTHER" id="PTHR12110">
    <property type="entry name" value="HYDROXYPYRUVATE ISOMERASE"/>
    <property type="match status" value="1"/>
</dbReference>
<dbReference type="GO" id="GO:0016853">
    <property type="term" value="F:isomerase activity"/>
    <property type="evidence" value="ECO:0007669"/>
    <property type="project" value="UniProtKB-KW"/>
</dbReference>
<dbReference type="Proteomes" id="UP000045285">
    <property type="component" value="Unassembled WGS sequence"/>
</dbReference>
<evidence type="ECO:0000313" key="5">
    <source>
        <dbReference type="Proteomes" id="UP000182888"/>
    </source>
</evidence>
<organism evidence="2 4">
    <name type="scientific">Mesorhizobium plurifarium</name>
    <dbReference type="NCBI Taxonomy" id="69974"/>
    <lineage>
        <taxon>Bacteria</taxon>
        <taxon>Pseudomonadati</taxon>
        <taxon>Pseudomonadota</taxon>
        <taxon>Alphaproteobacteria</taxon>
        <taxon>Hyphomicrobiales</taxon>
        <taxon>Phyllobacteriaceae</taxon>
        <taxon>Mesorhizobium</taxon>
    </lineage>
</organism>
<keyword evidence="4" id="KW-1185">Reference proteome</keyword>
<protein>
    <submittedName>
        <fullName evidence="2">Xylose isomerase domain protein TIM barrel</fullName>
    </submittedName>
</protein>
<proteinExistence type="predicted"/>
<dbReference type="STRING" id="69974.MPLDJ20_150417"/>
<dbReference type="PANTHER" id="PTHR12110:SF21">
    <property type="entry name" value="XYLOSE ISOMERASE-LIKE TIM BARREL DOMAIN-CONTAINING PROTEIN"/>
    <property type="match status" value="1"/>
</dbReference>
<evidence type="ECO:0000313" key="4">
    <source>
        <dbReference type="Proteomes" id="UP000045285"/>
    </source>
</evidence>
<dbReference type="InterPro" id="IPR013022">
    <property type="entry name" value="Xyl_isomerase-like_TIM-brl"/>
</dbReference>